<evidence type="ECO:0000256" key="1">
    <source>
        <dbReference type="ARBA" id="ARBA00022676"/>
    </source>
</evidence>
<dbReference type="CDD" id="cd03801">
    <property type="entry name" value="GT4_PimA-like"/>
    <property type="match status" value="1"/>
</dbReference>
<dbReference type="Pfam" id="PF13692">
    <property type="entry name" value="Glyco_trans_1_4"/>
    <property type="match status" value="1"/>
</dbReference>
<proteinExistence type="predicted"/>
<keyword evidence="1 4" id="KW-0328">Glycosyltransferase</keyword>
<dbReference type="SUPFAM" id="SSF53756">
    <property type="entry name" value="UDP-Glycosyltransferase/glycogen phosphorylase"/>
    <property type="match status" value="1"/>
</dbReference>
<keyword evidence="2 4" id="KW-0808">Transferase</keyword>
<feature type="domain" description="Glycosyltransferase subfamily 4-like N-terminal" evidence="3">
    <location>
        <begin position="14"/>
        <end position="175"/>
    </location>
</feature>
<protein>
    <submittedName>
        <fullName evidence="4">Glycosyltransferase family 4 protein</fullName>
        <ecNumber evidence="4">2.4.-.-</ecNumber>
    </submittedName>
</protein>
<dbReference type="GO" id="GO:0016757">
    <property type="term" value="F:glycosyltransferase activity"/>
    <property type="evidence" value="ECO:0007669"/>
    <property type="project" value="UniProtKB-KW"/>
</dbReference>
<comment type="caution">
    <text evidence="4">The sequence shown here is derived from an EMBL/GenBank/DDBJ whole genome shotgun (WGS) entry which is preliminary data.</text>
</comment>
<evidence type="ECO:0000259" key="3">
    <source>
        <dbReference type="Pfam" id="PF13439"/>
    </source>
</evidence>
<sequence length="434" mass="47054">MRVAFAHYSQADDISGVTTWVLGLARRLAADGVSVAIHFVIAPGTGDREGSGEGRGEPALFATLRRQGIEVFATPRRASLAADARDTLVFLNHWRPTVFLPQCKPAHYAAAAQAGRRGLPWALTLHSDDPDYWATVGAFGGSRQGSVLVCVSRHIREACTAQGIDRPARVIPYGVQVPATATDFRADPFRVVFSGRIWEHQKRASLVIRTLIRACRSKASIRATLVGDGYARETCEREVAEAGLAAAIGFTGSLPPEQVKARLLDAQAILLMSDFEGLPIALLEAMAAGVVPVVRRIPSGIPELVDDGRTGLLVSEDPEEAAAALLRLADDPALWRRCSTASRELVSSHYNADASYLLWRRLLEELDQQGRAAPSSPYPLPLGRIGGLRGIPPSFHQEYRAPQPRSAALRQALRTAVARAKHRIRGILDRRRGG</sequence>
<evidence type="ECO:0000256" key="2">
    <source>
        <dbReference type="ARBA" id="ARBA00022679"/>
    </source>
</evidence>
<dbReference type="Proteomes" id="UP001304461">
    <property type="component" value="Unassembled WGS sequence"/>
</dbReference>
<dbReference type="RefSeq" id="WP_323304213.1">
    <property type="nucleotide sequence ID" value="NZ_JAYGHX010000001.1"/>
</dbReference>
<dbReference type="EC" id="2.4.-.-" evidence="4"/>
<dbReference type="InterPro" id="IPR028098">
    <property type="entry name" value="Glyco_trans_4-like_N"/>
</dbReference>
<dbReference type="Pfam" id="PF13439">
    <property type="entry name" value="Glyco_transf_4"/>
    <property type="match status" value="1"/>
</dbReference>
<reference evidence="4 5" key="1">
    <citation type="submission" date="2023-12" db="EMBL/GenBank/DDBJ databases">
        <title>Baltic Sea Cyanobacteria.</title>
        <authorList>
            <person name="Delbaje E."/>
            <person name="Fewer D.P."/>
            <person name="Shishido T.K."/>
        </authorList>
    </citation>
    <scope>NUCLEOTIDE SEQUENCE [LARGE SCALE GENOMIC DNA]</scope>
    <source>
        <strain evidence="4 5">UHCC 0139</strain>
    </source>
</reference>
<dbReference type="PANTHER" id="PTHR12526:SF510">
    <property type="entry name" value="D-INOSITOL 3-PHOSPHATE GLYCOSYLTRANSFERASE"/>
    <property type="match status" value="1"/>
</dbReference>
<dbReference type="EMBL" id="JAYGHX010000001">
    <property type="protein sequence ID" value="MEA5390095.1"/>
    <property type="molecule type" value="Genomic_DNA"/>
</dbReference>
<evidence type="ECO:0000313" key="4">
    <source>
        <dbReference type="EMBL" id="MEA5390095.1"/>
    </source>
</evidence>
<dbReference type="PANTHER" id="PTHR12526">
    <property type="entry name" value="GLYCOSYLTRANSFERASE"/>
    <property type="match status" value="1"/>
</dbReference>
<organism evidence="4 5">
    <name type="scientific">Cyanobium gracile UHCC 0139</name>
    <dbReference type="NCBI Taxonomy" id="3110308"/>
    <lineage>
        <taxon>Bacteria</taxon>
        <taxon>Bacillati</taxon>
        <taxon>Cyanobacteriota</taxon>
        <taxon>Cyanophyceae</taxon>
        <taxon>Synechococcales</taxon>
        <taxon>Prochlorococcaceae</taxon>
        <taxon>Cyanobium</taxon>
    </lineage>
</organism>
<dbReference type="Gene3D" id="3.40.50.2000">
    <property type="entry name" value="Glycogen Phosphorylase B"/>
    <property type="match status" value="2"/>
</dbReference>
<evidence type="ECO:0000313" key="5">
    <source>
        <dbReference type="Proteomes" id="UP001304461"/>
    </source>
</evidence>
<keyword evidence="5" id="KW-1185">Reference proteome</keyword>
<accession>A0ABU5RQP9</accession>
<name>A0ABU5RQP9_9CYAN</name>
<gene>
    <name evidence="4" type="ORF">VB738_02355</name>
</gene>